<organism evidence="1 2">
    <name type="scientific">Prochlorococcus marinus str. PAC1</name>
    <dbReference type="NCBI Taxonomy" id="59924"/>
    <lineage>
        <taxon>Bacteria</taxon>
        <taxon>Bacillati</taxon>
        <taxon>Cyanobacteriota</taxon>
        <taxon>Cyanophyceae</taxon>
        <taxon>Synechococcales</taxon>
        <taxon>Prochlorococcaceae</taxon>
        <taxon>Prochlorococcus</taxon>
    </lineage>
</organism>
<reference evidence="2" key="1">
    <citation type="journal article" date="2014" name="Sci. Data">
        <title>Genomes of diverse isolates of the marine cyanobacterium Prochlorococcus.</title>
        <authorList>
            <person name="Biller S."/>
            <person name="Berube P."/>
            <person name="Thompson J."/>
            <person name="Kelly L."/>
            <person name="Roggensack S."/>
            <person name="Awad L."/>
            <person name="Roache-Johnson K."/>
            <person name="Ding H."/>
            <person name="Giovannoni S.J."/>
            <person name="Moore L.R."/>
            <person name="Chisholm S.W."/>
        </authorList>
    </citation>
    <scope>NUCLEOTIDE SEQUENCE [LARGE SCALE GENOMIC DNA]</scope>
    <source>
        <strain evidence="2">PAC1</strain>
    </source>
</reference>
<name>A0A0A2BZM6_PROMR</name>
<dbReference type="AlphaFoldDB" id="A0A0A2BZM6"/>
<gene>
    <name evidence="1" type="ORF">EV03_1911</name>
</gene>
<comment type="caution">
    <text evidence="1">The sequence shown here is derived from an EMBL/GenBank/DDBJ whole genome shotgun (WGS) entry which is preliminary data.</text>
</comment>
<dbReference type="Proteomes" id="UP000030392">
    <property type="component" value="Unassembled WGS sequence"/>
</dbReference>
<dbReference type="EMBL" id="JNAX01000015">
    <property type="protein sequence ID" value="KGG19526.1"/>
    <property type="molecule type" value="Genomic_DNA"/>
</dbReference>
<evidence type="ECO:0000313" key="2">
    <source>
        <dbReference type="Proteomes" id="UP000030392"/>
    </source>
</evidence>
<accession>A0A0A2BZM6</accession>
<protein>
    <submittedName>
        <fullName evidence="1">Uncharacterized protein</fullName>
    </submittedName>
</protein>
<proteinExistence type="predicted"/>
<evidence type="ECO:0000313" key="1">
    <source>
        <dbReference type="EMBL" id="KGG19526.1"/>
    </source>
</evidence>
<sequence>MKKTKTQQFSKFFLKDLKTKKTIYIKENYLEKSNFSS</sequence>